<proteinExistence type="predicted"/>
<protein>
    <recommendedName>
        <fullName evidence="3">Replication protein</fullName>
    </recommendedName>
</protein>
<dbReference type="RefSeq" id="WP_116078471.1">
    <property type="nucleotide sequence ID" value="NZ_CP187630.1"/>
</dbReference>
<evidence type="ECO:0000313" key="2">
    <source>
        <dbReference type="Proteomes" id="UP000256519"/>
    </source>
</evidence>
<sequence>MRDFQSEEMINRHFGFPDGKAMIYTSLVRMYTQLEGFSTDVAGLYAFLRSWRNSKEGHEMYHAVWHSKEYMYAQSGIGRKAFNKRLQMLEKYGLVTVKKSDIIPNKDVIYVHDPLTRDQFAEKYPDVVEAFVKEALRIEAKNAEYRLSQYLNLEQKSEKGVDS</sequence>
<evidence type="ECO:0000313" key="1">
    <source>
        <dbReference type="EMBL" id="RDZ07203.1"/>
    </source>
</evidence>
<organism evidence="1 2">
    <name type="scientific">Priestia megaterium</name>
    <name type="common">Bacillus megaterium</name>
    <dbReference type="NCBI Taxonomy" id="1404"/>
    <lineage>
        <taxon>Bacteria</taxon>
        <taxon>Bacillati</taxon>
        <taxon>Bacillota</taxon>
        <taxon>Bacilli</taxon>
        <taxon>Bacillales</taxon>
        <taxon>Bacillaceae</taxon>
        <taxon>Priestia</taxon>
    </lineage>
</organism>
<evidence type="ECO:0008006" key="3">
    <source>
        <dbReference type="Google" id="ProtNLM"/>
    </source>
</evidence>
<reference evidence="1 2" key="1">
    <citation type="journal article" date="2018" name="Appl. Environ. Microbiol.">
        <title>Antimicrobial susceptibility testing and tentative epidemiological cut-off values of five Bacillus species relevant for use as animal feed additives or for plant protection.</title>
        <authorList>
            <person name="Agerso Y."/>
            <person name="Stuer-Lauridsen B."/>
            <person name="Bjerre K."/>
            <person name="Jensen M.G."/>
            <person name="Johansen E."/>
            <person name="Bennedsen M."/>
            <person name="Brockmann E."/>
            <person name="Nielsen B."/>
        </authorList>
    </citation>
    <scope>NUCLEOTIDE SEQUENCE [LARGE SCALE GENOMIC DNA]</scope>
    <source>
        <strain evidence="1 2">CHCC20162</strain>
    </source>
</reference>
<comment type="caution">
    <text evidence="1">The sequence shown here is derived from an EMBL/GenBank/DDBJ whole genome shotgun (WGS) entry which is preliminary data.</text>
</comment>
<accession>A0A3D8WUM3</accession>
<name>A0A3D8WUM3_PRIMG</name>
<dbReference type="EMBL" id="PQWM01000054">
    <property type="protein sequence ID" value="RDZ07203.1"/>
    <property type="molecule type" value="Genomic_DNA"/>
</dbReference>
<gene>
    <name evidence="1" type="ORF">C3744_27760</name>
</gene>
<dbReference type="AlphaFoldDB" id="A0A3D8WUM3"/>
<dbReference type="Proteomes" id="UP000256519">
    <property type="component" value="Unassembled WGS sequence"/>
</dbReference>